<dbReference type="Pfam" id="PF13671">
    <property type="entry name" value="AAA_33"/>
    <property type="match status" value="1"/>
</dbReference>
<dbReference type="InterPro" id="IPR027417">
    <property type="entry name" value="P-loop_NTPase"/>
</dbReference>
<dbReference type="Gene3D" id="3.40.50.300">
    <property type="entry name" value="P-loop containing nucleotide triphosphate hydrolases"/>
    <property type="match status" value="1"/>
</dbReference>
<gene>
    <name evidence="2" type="ORF">K7432_005472</name>
</gene>
<dbReference type="Proteomes" id="UP001479436">
    <property type="component" value="Unassembled WGS sequence"/>
</dbReference>
<dbReference type="SUPFAM" id="SSF52540">
    <property type="entry name" value="P-loop containing nucleoside triphosphate hydrolases"/>
    <property type="match status" value="1"/>
</dbReference>
<feature type="compositionally biased region" description="Polar residues" evidence="1">
    <location>
        <begin position="245"/>
        <end position="254"/>
    </location>
</feature>
<comment type="caution">
    <text evidence="2">The sequence shown here is derived from an EMBL/GenBank/DDBJ whole genome shotgun (WGS) entry which is preliminary data.</text>
</comment>
<dbReference type="PANTHER" id="PTHR12083:SF9">
    <property type="entry name" value="BIFUNCTIONAL POLYNUCLEOTIDE PHOSPHATASE_KINASE"/>
    <property type="match status" value="1"/>
</dbReference>
<evidence type="ECO:0008006" key="4">
    <source>
        <dbReference type="Google" id="ProtNLM"/>
    </source>
</evidence>
<organism evidence="2 3">
    <name type="scientific">Basidiobolus ranarum</name>
    <dbReference type="NCBI Taxonomy" id="34480"/>
    <lineage>
        <taxon>Eukaryota</taxon>
        <taxon>Fungi</taxon>
        <taxon>Fungi incertae sedis</taxon>
        <taxon>Zoopagomycota</taxon>
        <taxon>Entomophthoromycotina</taxon>
        <taxon>Basidiobolomycetes</taxon>
        <taxon>Basidiobolales</taxon>
        <taxon>Basidiobolaceae</taxon>
        <taxon>Basidiobolus</taxon>
    </lineage>
</organism>
<name>A0ABR2WWI3_9FUNG</name>
<evidence type="ECO:0000313" key="3">
    <source>
        <dbReference type="Proteomes" id="UP001479436"/>
    </source>
</evidence>
<evidence type="ECO:0000256" key="1">
    <source>
        <dbReference type="SAM" id="MobiDB-lite"/>
    </source>
</evidence>
<dbReference type="PANTHER" id="PTHR12083">
    <property type="entry name" value="BIFUNCTIONAL POLYNUCLEOTIDE PHOSPHATASE/KINASE"/>
    <property type="match status" value="1"/>
</dbReference>
<sequence>MDSHVTSETIQSEGPSLKPAQKPKVLILVGAPGSGKSTFANSLCYYDKSWCRVNQDDMGDRRTCERFTYEWLTEGKNVVIDRCNFDSAQRKTWIRIAFEFDLCPEVIFFATSFQSCEVRVRNREEHPTGVHGKEGLGILRKFQQMLTKPTFQEGFYRIFITDTQKFTFSNGYYSDSDVSHIMTSLANSPINANYSYIQAEFNLETSQRSAAHTNHQYNYHNGYRQQSNSRSNYGSRDHSANHVRYTQGQTQYQPRNVGRPASNNWRHRQPNGHHNPEQSTLPPNHSNQPWSNHQGFHHSSARGNYQRQPQLDFYPPPPNEHNSPQKDI</sequence>
<dbReference type="EMBL" id="JASJQH010000217">
    <property type="protein sequence ID" value="KAK9765860.1"/>
    <property type="molecule type" value="Genomic_DNA"/>
</dbReference>
<feature type="compositionally biased region" description="Polar residues" evidence="1">
    <location>
        <begin position="277"/>
        <end position="294"/>
    </location>
</feature>
<protein>
    <recommendedName>
        <fullName evidence="4">P-loop containing nucleoside triphosphate hydrolase protein</fullName>
    </recommendedName>
</protein>
<accession>A0ABR2WWI3</accession>
<proteinExistence type="predicted"/>
<evidence type="ECO:0000313" key="2">
    <source>
        <dbReference type="EMBL" id="KAK9765860.1"/>
    </source>
</evidence>
<keyword evidence="3" id="KW-1185">Reference proteome</keyword>
<feature type="region of interest" description="Disordered" evidence="1">
    <location>
        <begin position="245"/>
        <end position="328"/>
    </location>
</feature>
<reference evidence="2 3" key="1">
    <citation type="submission" date="2023-04" db="EMBL/GenBank/DDBJ databases">
        <title>Genome of Basidiobolus ranarum AG-B5.</title>
        <authorList>
            <person name="Stajich J.E."/>
            <person name="Carter-House D."/>
            <person name="Gryganskyi A."/>
        </authorList>
    </citation>
    <scope>NUCLEOTIDE SEQUENCE [LARGE SCALE GENOMIC DNA]</scope>
    <source>
        <strain evidence="2 3">AG-B5</strain>
    </source>
</reference>